<dbReference type="EMBL" id="MTBM01000005">
    <property type="protein sequence ID" value="OSI10423.1"/>
    <property type="molecule type" value="Genomic_DNA"/>
</dbReference>
<reference evidence="4 7" key="3">
    <citation type="submission" date="2018-06" db="EMBL/GenBank/DDBJ databases">
        <authorList>
            <consortium name="Pathogen Informatics"/>
            <person name="Doyle S."/>
        </authorList>
    </citation>
    <scope>NUCLEOTIDE SEQUENCE [LARGE SCALE GENOMIC DNA]</scope>
    <source>
        <strain evidence="4 7">NCTC12229</strain>
    </source>
</reference>
<dbReference type="InterPro" id="IPR036388">
    <property type="entry name" value="WH-like_DNA-bd_sf"/>
</dbReference>
<dbReference type="AlphaFoldDB" id="A0A1X3CSA2"/>
<dbReference type="PROSITE" id="PS50987">
    <property type="entry name" value="HTH_ARSR_2"/>
    <property type="match status" value="1"/>
</dbReference>
<dbReference type="InterPro" id="IPR036390">
    <property type="entry name" value="WH_DNA-bd_sf"/>
</dbReference>
<dbReference type="OrthoDB" id="9797716at2"/>
<dbReference type="STRING" id="326523.BWD10_05040"/>
<evidence type="ECO:0000313" key="4">
    <source>
        <dbReference type="EMBL" id="SUA44216.1"/>
    </source>
</evidence>
<dbReference type="GO" id="GO:0010288">
    <property type="term" value="P:response to lead ion"/>
    <property type="evidence" value="ECO:0007669"/>
    <property type="project" value="TreeGrafter"/>
</dbReference>
<organism evidence="3 6">
    <name type="scientific">Neisseria zoodegmatis</name>
    <dbReference type="NCBI Taxonomy" id="326523"/>
    <lineage>
        <taxon>Bacteria</taxon>
        <taxon>Pseudomonadati</taxon>
        <taxon>Pseudomonadota</taxon>
        <taxon>Betaproteobacteria</taxon>
        <taxon>Neisseriales</taxon>
        <taxon>Neisseriaceae</taxon>
        <taxon>Neisseria</taxon>
    </lineage>
</organism>
<dbReference type="SMART" id="SM00419">
    <property type="entry name" value="HTH_CRP"/>
    <property type="match status" value="1"/>
</dbReference>
<protein>
    <submittedName>
        <fullName evidence="2">ArsR family transcriptional regulator</fullName>
    </submittedName>
    <submittedName>
        <fullName evidence="3">Uncharacterized protein conserved in archaea</fullName>
    </submittedName>
</protein>
<sequence length="220" mass="24454">MSLAHHFAHTAHLIGHPSRALMLDALLGRDRLNVTELAEIAGITVQTASVHLDKLRRGGLVEMEAEGKNRLYRIGSPRVMDILQKLALLADKGKSRVEQPHQKLRICYGHMAGEMAVSISQSLCEAGLVILDGANEHYEVTPAGMAWLDTLEINAANYPPHTHACLDWTEKTYHIAGWLGHEMMAAFAVRGYIEQPAHEVRALRLTESGKLYLAKLRERV</sequence>
<reference evidence="2 5" key="1">
    <citation type="submission" date="2017-01" db="EMBL/GenBank/DDBJ databases">
        <authorList>
            <person name="Wolfgang W.J."/>
            <person name="Cole J."/>
            <person name="Wroblewski D."/>
            <person name="Mcginnis J."/>
            <person name="Musser K.A."/>
        </authorList>
    </citation>
    <scope>NUCLEOTIDE SEQUENCE [LARGE SCALE GENOMIC DNA]</scope>
    <source>
        <strain evidence="2 5">DSM 21643</strain>
    </source>
</reference>
<name>A0A1X3CSA2_9NEIS</name>
<dbReference type="Pfam" id="PF12840">
    <property type="entry name" value="HTH_20"/>
    <property type="match status" value="1"/>
</dbReference>
<dbReference type="PANTHER" id="PTHR39168">
    <property type="entry name" value="TRANSCRIPTIONAL REGULATOR-RELATED"/>
    <property type="match status" value="1"/>
</dbReference>
<evidence type="ECO:0000313" key="7">
    <source>
        <dbReference type="Proteomes" id="UP000254055"/>
    </source>
</evidence>
<reference evidence="3 6" key="2">
    <citation type="submission" date="2017-06" db="EMBL/GenBank/DDBJ databases">
        <authorList>
            <consortium name="Pathogen Informatics"/>
        </authorList>
    </citation>
    <scope>NUCLEOTIDE SEQUENCE [LARGE SCALE GENOMIC DNA]</scope>
    <source>
        <strain evidence="3 6">NCTC12230</strain>
    </source>
</reference>
<dbReference type="CDD" id="cd00090">
    <property type="entry name" value="HTH_ARSR"/>
    <property type="match status" value="1"/>
</dbReference>
<accession>A0A1X3CSA2</accession>
<dbReference type="GO" id="GO:0097063">
    <property type="term" value="F:cadmium ion sensor activity"/>
    <property type="evidence" value="ECO:0007669"/>
    <property type="project" value="TreeGrafter"/>
</dbReference>
<dbReference type="Proteomes" id="UP000193466">
    <property type="component" value="Unassembled WGS sequence"/>
</dbReference>
<dbReference type="InterPro" id="IPR011991">
    <property type="entry name" value="ArsR-like_HTH"/>
</dbReference>
<keyword evidence="5" id="KW-1185">Reference proteome</keyword>
<dbReference type="RefSeq" id="WP_085363352.1">
    <property type="nucleotide sequence ID" value="NZ_LT906434.1"/>
</dbReference>
<dbReference type="PANTHER" id="PTHR39168:SF1">
    <property type="entry name" value="TRANSCRIPTIONAL REGULATORY PROTEIN"/>
    <property type="match status" value="1"/>
</dbReference>
<dbReference type="EMBL" id="UGRS01000002">
    <property type="protein sequence ID" value="SUA44216.1"/>
    <property type="molecule type" value="Genomic_DNA"/>
</dbReference>
<dbReference type="GO" id="GO:0003677">
    <property type="term" value="F:DNA binding"/>
    <property type="evidence" value="ECO:0007669"/>
    <property type="project" value="InterPro"/>
</dbReference>
<dbReference type="EMBL" id="LT906434">
    <property type="protein sequence ID" value="SNU79120.1"/>
    <property type="molecule type" value="Genomic_DNA"/>
</dbReference>
<dbReference type="InterPro" id="IPR052543">
    <property type="entry name" value="HTH_Metal-responsive_Reg"/>
</dbReference>
<dbReference type="GO" id="GO:0003700">
    <property type="term" value="F:DNA-binding transcription factor activity"/>
    <property type="evidence" value="ECO:0007669"/>
    <property type="project" value="InterPro"/>
</dbReference>
<dbReference type="GO" id="GO:0046686">
    <property type="term" value="P:response to cadmium ion"/>
    <property type="evidence" value="ECO:0007669"/>
    <property type="project" value="TreeGrafter"/>
</dbReference>
<evidence type="ECO:0000313" key="5">
    <source>
        <dbReference type="Proteomes" id="UP000193466"/>
    </source>
</evidence>
<proteinExistence type="predicted"/>
<dbReference type="GO" id="GO:0032791">
    <property type="term" value="F:lead ion binding"/>
    <property type="evidence" value="ECO:0007669"/>
    <property type="project" value="TreeGrafter"/>
</dbReference>
<dbReference type="Proteomes" id="UP000254055">
    <property type="component" value="Unassembled WGS sequence"/>
</dbReference>
<dbReference type="InterPro" id="IPR012318">
    <property type="entry name" value="HTH_CRP"/>
</dbReference>
<evidence type="ECO:0000313" key="3">
    <source>
        <dbReference type="EMBL" id="SNU79120.1"/>
    </source>
</evidence>
<evidence type="ECO:0000313" key="2">
    <source>
        <dbReference type="EMBL" id="OSI10423.1"/>
    </source>
</evidence>
<dbReference type="InterPro" id="IPR001845">
    <property type="entry name" value="HTH_ArsR_DNA-bd_dom"/>
</dbReference>
<dbReference type="NCBIfam" id="NF033788">
    <property type="entry name" value="HTH_metalloreg"/>
    <property type="match status" value="1"/>
</dbReference>
<dbReference type="Proteomes" id="UP000215033">
    <property type="component" value="Chromosome 1"/>
</dbReference>
<evidence type="ECO:0000259" key="1">
    <source>
        <dbReference type="PROSITE" id="PS50987"/>
    </source>
</evidence>
<dbReference type="Gene3D" id="1.10.10.10">
    <property type="entry name" value="Winged helix-like DNA-binding domain superfamily/Winged helix DNA-binding domain"/>
    <property type="match status" value="1"/>
</dbReference>
<gene>
    <name evidence="2" type="ORF">BWD10_05040</name>
    <name evidence="4" type="ORF">NCTC12229_01701</name>
    <name evidence="3" type="ORF">SAMEA4504057_00607</name>
</gene>
<evidence type="ECO:0000313" key="6">
    <source>
        <dbReference type="Proteomes" id="UP000215033"/>
    </source>
</evidence>
<dbReference type="KEGG" id="nzo:SAMEA4504057_0607"/>
<feature type="domain" description="HTH arsR-type" evidence="1">
    <location>
        <begin position="1"/>
        <end position="94"/>
    </location>
</feature>
<dbReference type="SMART" id="SM00418">
    <property type="entry name" value="HTH_ARSR"/>
    <property type="match status" value="1"/>
</dbReference>
<dbReference type="SUPFAM" id="SSF46785">
    <property type="entry name" value="Winged helix' DNA-binding domain"/>
    <property type="match status" value="1"/>
</dbReference>